<keyword evidence="1" id="KW-1133">Transmembrane helix</keyword>
<name>A0A2V1JUE4_EUBRA</name>
<evidence type="ECO:0000313" key="2">
    <source>
        <dbReference type="EMBL" id="PWE86861.1"/>
    </source>
</evidence>
<reference evidence="2 3" key="1">
    <citation type="submission" date="2014-09" db="EMBL/GenBank/DDBJ databases">
        <title>Butyrate-producing bacteria isolated from human gut.</title>
        <authorList>
            <person name="Zhang Q."/>
            <person name="Zhao L."/>
        </authorList>
    </citation>
    <scope>NUCLEOTIDE SEQUENCE [LARGE SCALE GENOMIC DNA]</scope>
    <source>
        <strain evidence="2 3">21</strain>
    </source>
</reference>
<evidence type="ECO:0000313" key="3">
    <source>
        <dbReference type="Proteomes" id="UP000245288"/>
    </source>
</evidence>
<keyword evidence="1" id="KW-0812">Transmembrane</keyword>
<protein>
    <submittedName>
        <fullName evidence="2">Uncharacterized protein</fullName>
    </submittedName>
</protein>
<dbReference type="Proteomes" id="UP000245288">
    <property type="component" value="Unassembled WGS sequence"/>
</dbReference>
<sequence>MDQGETDKPKIPFVKFIMFSIVHVAFLCNTYNIVIKLLYGNSVSFLCITTNTFLFFYMKIVDFSLTWW</sequence>
<organism evidence="2 3">
    <name type="scientific">Eubacterium ramulus</name>
    <dbReference type="NCBI Taxonomy" id="39490"/>
    <lineage>
        <taxon>Bacteria</taxon>
        <taxon>Bacillati</taxon>
        <taxon>Bacillota</taxon>
        <taxon>Clostridia</taxon>
        <taxon>Eubacteriales</taxon>
        <taxon>Eubacteriaceae</taxon>
        <taxon>Eubacterium</taxon>
    </lineage>
</organism>
<accession>A0A2V1JUE4</accession>
<keyword evidence="3" id="KW-1185">Reference proteome</keyword>
<dbReference type="AlphaFoldDB" id="A0A2V1JUE4"/>
<feature type="transmembrane region" description="Helical" evidence="1">
    <location>
        <begin position="12"/>
        <end position="31"/>
    </location>
</feature>
<feature type="transmembrane region" description="Helical" evidence="1">
    <location>
        <begin position="38"/>
        <end position="58"/>
    </location>
</feature>
<proteinExistence type="predicted"/>
<keyword evidence="1" id="KW-0472">Membrane</keyword>
<evidence type="ECO:0000256" key="1">
    <source>
        <dbReference type="SAM" id="Phobius"/>
    </source>
</evidence>
<gene>
    <name evidence="2" type="ORF">LG34_07540</name>
</gene>
<dbReference type="EMBL" id="JRFU01000081">
    <property type="protein sequence ID" value="PWE86861.1"/>
    <property type="molecule type" value="Genomic_DNA"/>
</dbReference>
<comment type="caution">
    <text evidence="2">The sequence shown here is derived from an EMBL/GenBank/DDBJ whole genome shotgun (WGS) entry which is preliminary data.</text>
</comment>